<sequence length="87" mass="9740">MQTIYYTTSNFIRHTGNVIDLAEYRRHMEFEPQPSCAPTLAVTVSRPAARKLSRKSSRFSVGLFLDFCASSALLVLTVGVLARFLTL</sequence>
<feature type="transmembrane region" description="Helical" evidence="1">
    <location>
        <begin position="59"/>
        <end position="85"/>
    </location>
</feature>
<evidence type="ECO:0000256" key="1">
    <source>
        <dbReference type="SAM" id="Phobius"/>
    </source>
</evidence>
<reference evidence="2" key="1">
    <citation type="submission" date="2019-08" db="EMBL/GenBank/DDBJ databases">
        <authorList>
            <person name="Kucharzyk K."/>
            <person name="Murdoch R.W."/>
            <person name="Higgins S."/>
            <person name="Loffler F."/>
        </authorList>
    </citation>
    <scope>NUCLEOTIDE SEQUENCE</scope>
</reference>
<organism evidence="2">
    <name type="scientific">bioreactor metagenome</name>
    <dbReference type="NCBI Taxonomy" id="1076179"/>
    <lineage>
        <taxon>unclassified sequences</taxon>
        <taxon>metagenomes</taxon>
        <taxon>ecological metagenomes</taxon>
    </lineage>
</organism>
<proteinExistence type="predicted"/>
<gene>
    <name evidence="2" type="ORF">SDC9_59628</name>
</gene>
<dbReference type="EMBL" id="VSSQ01002094">
    <property type="protein sequence ID" value="MPM13272.1"/>
    <property type="molecule type" value="Genomic_DNA"/>
</dbReference>
<evidence type="ECO:0000313" key="2">
    <source>
        <dbReference type="EMBL" id="MPM13272.1"/>
    </source>
</evidence>
<name>A0A644XAN8_9ZZZZ</name>
<dbReference type="AlphaFoldDB" id="A0A644XAN8"/>
<accession>A0A644XAN8</accession>
<comment type="caution">
    <text evidence="2">The sequence shown here is derived from an EMBL/GenBank/DDBJ whole genome shotgun (WGS) entry which is preliminary data.</text>
</comment>
<keyword evidence="1" id="KW-0812">Transmembrane</keyword>
<keyword evidence="1" id="KW-1133">Transmembrane helix</keyword>
<protein>
    <submittedName>
        <fullName evidence="2">Uncharacterized protein</fullName>
    </submittedName>
</protein>
<keyword evidence="1" id="KW-0472">Membrane</keyword>